<organism evidence="2 3">
    <name type="scientific">Phytophthora megakarya</name>
    <dbReference type="NCBI Taxonomy" id="4795"/>
    <lineage>
        <taxon>Eukaryota</taxon>
        <taxon>Sar</taxon>
        <taxon>Stramenopiles</taxon>
        <taxon>Oomycota</taxon>
        <taxon>Peronosporomycetes</taxon>
        <taxon>Peronosporales</taxon>
        <taxon>Peronosporaceae</taxon>
        <taxon>Phytophthora</taxon>
    </lineage>
</organism>
<gene>
    <name evidence="2" type="ORF">PHMEG_0005300</name>
</gene>
<feature type="region of interest" description="Disordered" evidence="1">
    <location>
        <begin position="1"/>
        <end position="123"/>
    </location>
</feature>
<dbReference type="OrthoDB" id="126874at2759"/>
<protein>
    <submittedName>
        <fullName evidence="2">Uncharacterized protein</fullName>
    </submittedName>
</protein>
<dbReference type="EMBL" id="NBNE01000339">
    <property type="protein sequence ID" value="OWZ20301.1"/>
    <property type="molecule type" value="Genomic_DNA"/>
</dbReference>
<feature type="compositionally biased region" description="Basic and acidic residues" evidence="1">
    <location>
        <begin position="45"/>
        <end position="54"/>
    </location>
</feature>
<feature type="compositionally biased region" description="Basic and acidic residues" evidence="1">
    <location>
        <begin position="96"/>
        <end position="105"/>
    </location>
</feature>
<evidence type="ECO:0000313" key="3">
    <source>
        <dbReference type="Proteomes" id="UP000198211"/>
    </source>
</evidence>
<comment type="caution">
    <text evidence="2">The sequence shown here is derived from an EMBL/GenBank/DDBJ whole genome shotgun (WGS) entry which is preliminary data.</text>
</comment>
<feature type="compositionally biased region" description="Basic and acidic residues" evidence="1">
    <location>
        <begin position="11"/>
        <end position="28"/>
    </location>
</feature>
<accession>A0A225WRU5</accession>
<proteinExistence type="predicted"/>
<reference evidence="3" key="1">
    <citation type="submission" date="2017-03" db="EMBL/GenBank/DDBJ databases">
        <title>Phytopthora megakarya and P. palmivora, two closely related causual agents of cacao black pod achieved similar genome size and gene model numbers by different mechanisms.</title>
        <authorList>
            <person name="Ali S."/>
            <person name="Shao J."/>
            <person name="Larry D.J."/>
            <person name="Kronmiller B."/>
            <person name="Shen D."/>
            <person name="Strem M.D."/>
            <person name="Melnick R.L."/>
            <person name="Guiltinan M.J."/>
            <person name="Tyler B.M."/>
            <person name="Meinhardt L.W."/>
            <person name="Bailey B.A."/>
        </authorList>
    </citation>
    <scope>NUCLEOTIDE SEQUENCE [LARGE SCALE GENOMIC DNA]</scope>
    <source>
        <strain evidence="3">zdho120</strain>
    </source>
</reference>
<keyword evidence="3" id="KW-1185">Reference proteome</keyword>
<evidence type="ECO:0000256" key="1">
    <source>
        <dbReference type="SAM" id="MobiDB-lite"/>
    </source>
</evidence>
<dbReference type="PANTHER" id="PTHR46599:SF3">
    <property type="entry name" value="PIGGYBAC TRANSPOSABLE ELEMENT-DERIVED PROTEIN 4"/>
    <property type="match status" value="1"/>
</dbReference>
<dbReference type="PANTHER" id="PTHR46599">
    <property type="entry name" value="PIGGYBAC TRANSPOSABLE ELEMENT-DERIVED PROTEIN 4"/>
    <property type="match status" value="1"/>
</dbReference>
<evidence type="ECO:0000313" key="2">
    <source>
        <dbReference type="EMBL" id="OWZ20301.1"/>
    </source>
</evidence>
<feature type="compositionally biased region" description="Acidic residues" evidence="1">
    <location>
        <begin position="55"/>
        <end position="66"/>
    </location>
</feature>
<feature type="compositionally biased region" description="Acidic residues" evidence="1">
    <location>
        <begin position="106"/>
        <end position="116"/>
    </location>
</feature>
<sequence length="319" mass="35379">MEGGMEFAEPAEAKDATTTKVTVEAKETARKRRTSEPAKTPRRGVLQEDSVREEETSDEDANDDGSTDTYEIPGYAIDTDPNLMPRGADQCAGFKSVEDPDLHEEPTEEEDGGDTDSCDRDWDIGALTDDESDKKFADLPASVWLSAAKDKELISSMRHDGWEYDSTTFGSDSTYAALSEEVFGPSDSVLSVMEDPLLFYILPPKLWSQIAVESNRYHTQSVLLRARILSGGEIEVIGEIHRRLACVADIEVWEVLRVIGCEDAGADSQRIAAHWSTKKVGVLQANCFGLFMANSRFFHFMVFLHFSNNTSPQATMDRA</sequence>
<dbReference type="Proteomes" id="UP000198211">
    <property type="component" value="Unassembled WGS sequence"/>
</dbReference>
<name>A0A225WRU5_9STRA</name>
<dbReference type="AlphaFoldDB" id="A0A225WRU5"/>